<evidence type="ECO:0000313" key="1">
    <source>
        <dbReference type="EMBL" id="MAA14682.1"/>
    </source>
</evidence>
<accession>A0A224YLG6</accession>
<name>A0A224YLG6_9ACAR</name>
<proteinExistence type="predicted"/>
<sequence>MNNVHTRQRPPLSHDKLVNFLQTPGCFLAKARANCTLTGYSMSRDGALSHVLSCQSAVRFEHHKTGYHAVSSKHATVEQS</sequence>
<organism evidence="1">
    <name type="scientific">Rhipicephalus zambeziensis</name>
    <dbReference type="NCBI Taxonomy" id="60191"/>
    <lineage>
        <taxon>Eukaryota</taxon>
        <taxon>Metazoa</taxon>
        <taxon>Ecdysozoa</taxon>
        <taxon>Arthropoda</taxon>
        <taxon>Chelicerata</taxon>
        <taxon>Arachnida</taxon>
        <taxon>Acari</taxon>
        <taxon>Parasitiformes</taxon>
        <taxon>Ixodida</taxon>
        <taxon>Ixodoidea</taxon>
        <taxon>Ixodidae</taxon>
        <taxon>Rhipicephalinae</taxon>
        <taxon>Rhipicephalus</taxon>
        <taxon>Rhipicephalus</taxon>
    </lineage>
</organism>
<dbReference type="EMBL" id="GFPF01003536">
    <property type="protein sequence ID" value="MAA14682.1"/>
    <property type="molecule type" value="Transcribed_RNA"/>
</dbReference>
<protein>
    <submittedName>
        <fullName evidence="1">Uncharacterized protein</fullName>
    </submittedName>
</protein>
<dbReference type="AlphaFoldDB" id="A0A224YLG6"/>
<reference evidence="1" key="1">
    <citation type="journal article" date="2017" name="Parasit. Vectors">
        <title>Sialotranscriptomics of Rhipicephalus zambeziensis reveals intricate expression profiles of secretory proteins and suggests tight temporal transcriptional regulation during blood-feeding.</title>
        <authorList>
            <person name="de Castro M.H."/>
            <person name="de Klerk D."/>
            <person name="Pienaar R."/>
            <person name="Rees D.J.G."/>
            <person name="Mans B.J."/>
        </authorList>
    </citation>
    <scope>NUCLEOTIDE SEQUENCE</scope>
    <source>
        <tissue evidence="1">Salivary glands</tissue>
    </source>
</reference>